<dbReference type="Proteomes" id="UP000218432">
    <property type="component" value="Chromosome 1"/>
</dbReference>
<name>A0A1Y1BHP7_9BURK</name>
<proteinExistence type="predicted"/>
<evidence type="ECO:0000313" key="1">
    <source>
        <dbReference type="EMBL" id="BAX59550.1"/>
    </source>
</evidence>
<organism evidence="1 2">
    <name type="scientific">Burkholderia stabilis</name>
    <dbReference type="NCBI Taxonomy" id="95485"/>
    <lineage>
        <taxon>Bacteria</taxon>
        <taxon>Pseudomonadati</taxon>
        <taxon>Pseudomonadota</taxon>
        <taxon>Betaproteobacteria</taxon>
        <taxon>Burkholderiales</taxon>
        <taxon>Burkholderiaceae</taxon>
        <taxon>Burkholderia</taxon>
        <taxon>Burkholderia cepacia complex</taxon>
    </lineage>
</organism>
<reference evidence="1 2" key="1">
    <citation type="journal article" date="2017" name="Genome Announc.">
        <title>Complete Genome Sequence of Burkholderia stabilis FERMP-21014.</title>
        <authorList>
            <person name="Konishi K."/>
            <person name="Kumagai T."/>
            <person name="Sakasegawa S."/>
            <person name="Tamura T."/>
        </authorList>
    </citation>
    <scope>NUCLEOTIDE SEQUENCE [LARGE SCALE GENOMIC DNA]</scope>
    <source>
        <strain evidence="1 2">FERMP-21014</strain>
    </source>
</reference>
<dbReference type="EMBL" id="AP018111">
    <property type="protein sequence ID" value="BAX59550.1"/>
    <property type="molecule type" value="Genomic_DNA"/>
</dbReference>
<accession>A0A1Y1BHP7</accession>
<protein>
    <submittedName>
        <fullName evidence="1">Uncharacterized protein</fullName>
    </submittedName>
</protein>
<sequence length="51" mass="5480">MRNGKREGARLSAANATQFIIGNRIGIEPNARVACAVAPPFCCHGRVTMRP</sequence>
<dbReference type="AlphaFoldDB" id="A0A1Y1BHP7"/>
<gene>
    <name evidence="1" type="ORF">BSFP_023870</name>
</gene>
<evidence type="ECO:0000313" key="2">
    <source>
        <dbReference type="Proteomes" id="UP000218432"/>
    </source>
</evidence>